<dbReference type="PANTHER" id="PTHR21666:SF289">
    <property type="entry name" value="L-ALA--D-GLU ENDOPEPTIDASE"/>
    <property type="match status" value="1"/>
</dbReference>
<dbReference type="RefSeq" id="WP_015924416.1">
    <property type="nucleotide sequence ID" value="NC_011898.1"/>
</dbReference>
<sequence precursor="true">MARTKFFKIIVCFGLIVCILAGSTAILLRDNTGQVLSVSNEGYIKWVEYNVPYEAMEKALSMDVKSHEKPVQLHWVEMLAYLATRYGGNFKMYKSKDLDELEAKLNQGQTMEQLTANMKHYNYFYQAYDAILGNFVGEYDIQVKDPDNSDKTIWQKKYGLKVFSPIARGYGFSHYDDFGTGRSFGFTRKHLGNDLMGSIGTPIMAVESGIVEAMGWNMYGGWRIGIRSFDQKRYYYYAHLRKDRPFHGDLYEGKIVKAGDVIGYLGMTGYSTRENVNNISTPHLHFGMQLIFDESQKESNNEIWIDLYNIVDLLQKNRSAVTKDEETRDFYRTYDIIEPKMNYHF</sequence>
<dbReference type="Pfam" id="PF01551">
    <property type="entry name" value="Peptidase_M23"/>
    <property type="match status" value="1"/>
</dbReference>
<proteinExistence type="predicted"/>
<dbReference type="STRING" id="394503.Ccel_0884"/>
<dbReference type="GO" id="GO:0004222">
    <property type="term" value="F:metalloendopeptidase activity"/>
    <property type="evidence" value="ECO:0007669"/>
    <property type="project" value="TreeGrafter"/>
</dbReference>
<keyword evidence="1" id="KW-0732">Signal</keyword>
<dbReference type="CDD" id="cd12797">
    <property type="entry name" value="M23_peptidase"/>
    <property type="match status" value="1"/>
</dbReference>
<dbReference type="InterPro" id="IPR050570">
    <property type="entry name" value="Cell_wall_metabolism_enzyme"/>
</dbReference>
<evidence type="ECO:0000313" key="3">
    <source>
        <dbReference type="EMBL" id="ACL75256.1"/>
    </source>
</evidence>
<dbReference type="HOGENOM" id="CLU_055972_0_0_9"/>
<dbReference type="KEGG" id="cce:Ccel_0884"/>
<evidence type="ECO:0000259" key="2">
    <source>
        <dbReference type="Pfam" id="PF01551"/>
    </source>
</evidence>
<dbReference type="EMBL" id="CP001348">
    <property type="protein sequence ID" value="ACL75256.1"/>
    <property type="molecule type" value="Genomic_DNA"/>
</dbReference>
<evidence type="ECO:0000313" key="4">
    <source>
        <dbReference type="Proteomes" id="UP000001349"/>
    </source>
</evidence>
<keyword evidence="4" id="KW-1185">Reference proteome</keyword>
<reference evidence="3 4" key="1">
    <citation type="submission" date="2009-01" db="EMBL/GenBank/DDBJ databases">
        <title>Complete sequence of Clostridium cellulolyticum H10.</title>
        <authorList>
            <consortium name="US DOE Joint Genome Institute"/>
            <person name="Lucas S."/>
            <person name="Copeland A."/>
            <person name="Lapidus A."/>
            <person name="Glavina del Rio T."/>
            <person name="Dalin E."/>
            <person name="Tice H."/>
            <person name="Bruce D."/>
            <person name="Goodwin L."/>
            <person name="Pitluck S."/>
            <person name="Chertkov O."/>
            <person name="Saunders E."/>
            <person name="Brettin T."/>
            <person name="Detter J.C."/>
            <person name="Han C."/>
            <person name="Larimer F."/>
            <person name="Land M."/>
            <person name="Hauser L."/>
            <person name="Kyrpides N."/>
            <person name="Ivanova N."/>
            <person name="Zhou J."/>
            <person name="Richardson P."/>
        </authorList>
    </citation>
    <scope>NUCLEOTIDE SEQUENCE [LARGE SCALE GENOMIC DNA]</scope>
    <source>
        <strain evidence="4">ATCC 35319 / DSM 5812 / JCM 6584 / H10</strain>
    </source>
</reference>
<dbReference type="InterPro" id="IPR011055">
    <property type="entry name" value="Dup_hybrid_motif"/>
</dbReference>
<dbReference type="OrthoDB" id="9810477at2"/>
<dbReference type="eggNOG" id="COG0739">
    <property type="taxonomic scope" value="Bacteria"/>
</dbReference>
<dbReference type="InterPro" id="IPR016047">
    <property type="entry name" value="M23ase_b-sheet_dom"/>
</dbReference>
<dbReference type="SUPFAM" id="SSF51261">
    <property type="entry name" value="Duplicated hybrid motif"/>
    <property type="match status" value="1"/>
</dbReference>
<protein>
    <submittedName>
        <fullName evidence="3">Peptidase M23</fullName>
    </submittedName>
</protein>
<dbReference type="Proteomes" id="UP000001349">
    <property type="component" value="Chromosome"/>
</dbReference>
<evidence type="ECO:0000256" key="1">
    <source>
        <dbReference type="ARBA" id="ARBA00022729"/>
    </source>
</evidence>
<name>B8I8M3_RUMCH</name>
<dbReference type="PANTHER" id="PTHR21666">
    <property type="entry name" value="PEPTIDASE-RELATED"/>
    <property type="match status" value="1"/>
</dbReference>
<feature type="domain" description="M23ase beta-sheet core" evidence="2">
    <location>
        <begin position="189"/>
        <end position="289"/>
    </location>
</feature>
<organism evidence="3 4">
    <name type="scientific">Ruminiclostridium cellulolyticum (strain ATCC 35319 / DSM 5812 / JCM 6584 / H10)</name>
    <name type="common">Clostridium cellulolyticum</name>
    <dbReference type="NCBI Taxonomy" id="394503"/>
    <lineage>
        <taxon>Bacteria</taxon>
        <taxon>Bacillati</taxon>
        <taxon>Bacillota</taxon>
        <taxon>Clostridia</taxon>
        <taxon>Eubacteriales</taxon>
        <taxon>Oscillospiraceae</taxon>
        <taxon>Ruminiclostridium</taxon>
    </lineage>
</organism>
<accession>B8I8M3</accession>
<dbReference type="Gene3D" id="2.70.70.10">
    <property type="entry name" value="Glucose Permease (Domain IIA)"/>
    <property type="match status" value="1"/>
</dbReference>
<gene>
    <name evidence="3" type="ordered locus">Ccel_0884</name>
</gene>
<dbReference type="AlphaFoldDB" id="B8I8M3"/>